<dbReference type="GO" id="GO:0016787">
    <property type="term" value="F:hydrolase activity"/>
    <property type="evidence" value="ECO:0007669"/>
    <property type="project" value="UniProtKB-KW"/>
</dbReference>
<organism evidence="4 5">
    <name type="scientific">OM182 bacterium MED-G28</name>
    <dbReference type="NCBI Taxonomy" id="1986256"/>
    <lineage>
        <taxon>Bacteria</taxon>
        <taxon>Pseudomonadati</taxon>
        <taxon>Pseudomonadota</taxon>
        <taxon>Gammaproteobacteria</taxon>
        <taxon>OMG group</taxon>
        <taxon>OM182 clade</taxon>
    </lineage>
</organism>
<name>A0A2A5W9V5_9GAMM</name>
<evidence type="ECO:0000256" key="2">
    <source>
        <dbReference type="SAM" id="SignalP"/>
    </source>
</evidence>
<dbReference type="InterPro" id="IPR050300">
    <property type="entry name" value="GDXG_lipolytic_enzyme"/>
</dbReference>
<protein>
    <submittedName>
        <fullName evidence="4">Lipase</fullName>
    </submittedName>
</protein>
<dbReference type="Pfam" id="PF20434">
    <property type="entry name" value="BD-FAE"/>
    <property type="match status" value="1"/>
</dbReference>
<dbReference type="AlphaFoldDB" id="A0A2A5W9V5"/>
<sequence length="299" mass="32601">MNTTLRLSVISLLALLAFPSANGQLSDTASWAANLQNDFRAIPDITYRRANGVELKIDVYQSRNTDGPAPTFIYYHGGGWVGGSKEANVLRLIPYLEQGWAAVNVQYRLGNVALAPAAVEDSLCALRWVARNSEQYGFDTERLVVSGNSAGGHLALTTGMISSEAGLDRQCLGNETPEVAAIVNWYGITDVGDLLNGVNQKNYAVRWLGSQSDMYEIAERVSPLKYIRENLPPIITIHGDADPVVPYEHAVQLHQGLDRAKVSNELVTIPNGLHGGFPADEMLRAYGSIFSFLDSHVNN</sequence>
<evidence type="ECO:0000313" key="5">
    <source>
        <dbReference type="Proteomes" id="UP000219329"/>
    </source>
</evidence>
<dbReference type="Gene3D" id="3.40.50.1820">
    <property type="entry name" value="alpha/beta hydrolase"/>
    <property type="match status" value="1"/>
</dbReference>
<dbReference type="SUPFAM" id="SSF53474">
    <property type="entry name" value="alpha/beta-Hydrolases"/>
    <property type="match status" value="1"/>
</dbReference>
<accession>A0A2A5W9V5</accession>
<dbReference type="EMBL" id="NTJZ01000009">
    <property type="protein sequence ID" value="PDH33315.1"/>
    <property type="molecule type" value="Genomic_DNA"/>
</dbReference>
<evidence type="ECO:0000313" key="4">
    <source>
        <dbReference type="EMBL" id="PDH33315.1"/>
    </source>
</evidence>
<keyword evidence="1" id="KW-0378">Hydrolase</keyword>
<evidence type="ECO:0000259" key="3">
    <source>
        <dbReference type="Pfam" id="PF20434"/>
    </source>
</evidence>
<proteinExistence type="predicted"/>
<evidence type="ECO:0000256" key="1">
    <source>
        <dbReference type="ARBA" id="ARBA00022801"/>
    </source>
</evidence>
<dbReference type="Proteomes" id="UP000219329">
    <property type="component" value="Unassembled WGS sequence"/>
</dbReference>
<feature type="chain" id="PRO_5012382157" evidence="2">
    <location>
        <begin position="24"/>
        <end position="299"/>
    </location>
</feature>
<comment type="caution">
    <text evidence="4">The sequence shown here is derived from an EMBL/GenBank/DDBJ whole genome shotgun (WGS) entry which is preliminary data.</text>
</comment>
<feature type="signal peptide" evidence="2">
    <location>
        <begin position="1"/>
        <end position="23"/>
    </location>
</feature>
<dbReference type="PANTHER" id="PTHR48081">
    <property type="entry name" value="AB HYDROLASE SUPERFAMILY PROTEIN C4A8.06C"/>
    <property type="match status" value="1"/>
</dbReference>
<dbReference type="InterPro" id="IPR029058">
    <property type="entry name" value="AB_hydrolase_fold"/>
</dbReference>
<feature type="domain" description="BD-FAE-like" evidence="3">
    <location>
        <begin position="57"/>
        <end position="256"/>
    </location>
</feature>
<gene>
    <name evidence="4" type="ORF">CNF02_08995</name>
</gene>
<dbReference type="InterPro" id="IPR049492">
    <property type="entry name" value="BD-FAE-like_dom"/>
</dbReference>
<keyword evidence="2" id="KW-0732">Signal</keyword>
<reference evidence="4 5" key="1">
    <citation type="submission" date="2017-08" db="EMBL/GenBank/DDBJ databases">
        <title>Fine stratification of microbial communities through a metagenomic profile of the photic zone.</title>
        <authorList>
            <person name="Haro-Moreno J.M."/>
            <person name="Lopez-Perez M."/>
            <person name="De La Torre J."/>
            <person name="Picazo A."/>
            <person name="Camacho A."/>
            <person name="Rodriguez-Valera F."/>
        </authorList>
    </citation>
    <scope>NUCLEOTIDE SEQUENCE [LARGE SCALE GENOMIC DNA]</scope>
    <source>
        <strain evidence="4">MED-G28</strain>
    </source>
</reference>